<dbReference type="Proteomes" id="UP000832011">
    <property type="component" value="Chromosome"/>
</dbReference>
<dbReference type="EMBL" id="CP091511">
    <property type="protein sequence ID" value="UOO87810.1"/>
    <property type="molecule type" value="Genomic_DNA"/>
</dbReference>
<organism evidence="3 4">
    <name type="scientific">Vitreoscilla massiliensis</name>
    <dbReference type="NCBI Taxonomy" id="1689272"/>
    <lineage>
        <taxon>Bacteria</taxon>
        <taxon>Pseudomonadati</taxon>
        <taxon>Pseudomonadota</taxon>
        <taxon>Betaproteobacteria</taxon>
        <taxon>Neisseriales</taxon>
        <taxon>Neisseriaceae</taxon>
        <taxon>Vitreoscilla</taxon>
    </lineage>
</organism>
<proteinExistence type="predicted"/>
<evidence type="ECO:0000259" key="1">
    <source>
        <dbReference type="Pfam" id="PF00534"/>
    </source>
</evidence>
<dbReference type="SUPFAM" id="SSF53756">
    <property type="entry name" value="UDP-Glycosyltransferase/glycogen phosphorylase"/>
    <property type="match status" value="1"/>
</dbReference>
<keyword evidence="4" id="KW-1185">Reference proteome</keyword>
<reference evidence="3 4" key="1">
    <citation type="journal article" date="2022" name="Res Sq">
        <title>Evolution of multicellular longitudinally dividing oral cavity symbionts (Neisseriaceae).</title>
        <authorList>
            <person name="Nyongesa S."/>
            <person name="Weber P."/>
            <person name="Bernet E."/>
            <person name="Pullido F."/>
            <person name="Nieckarz M."/>
            <person name="Delaby M."/>
            <person name="Nieves C."/>
            <person name="Viehboeck T."/>
            <person name="Krause N."/>
            <person name="Rivera-Millot A."/>
            <person name="Nakamura A."/>
            <person name="Vischer N."/>
            <person name="VanNieuwenhze M."/>
            <person name="Brun Y."/>
            <person name="Cava F."/>
            <person name="Bulgheresi S."/>
            <person name="Veyrier F."/>
        </authorList>
    </citation>
    <scope>NUCLEOTIDE SEQUENCE [LARGE SCALE GENOMIC DNA]</scope>
    <source>
        <strain evidence="3 4">SN4</strain>
    </source>
</reference>
<evidence type="ECO:0000313" key="3">
    <source>
        <dbReference type="EMBL" id="UOO87810.1"/>
    </source>
</evidence>
<protein>
    <submittedName>
        <fullName evidence="3">Glycosyltransferase</fullName>
    </submittedName>
</protein>
<dbReference type="Gene3D" id="3.40.50.2000">
    <property type="entry name" value="Glycogen Phosphorylase B"/>
    <property type="match status" value="2"/>
</dbReference>
<dbReference type="InterPro" id="IPR001296">
    <property type="entry name" value="Glyco_trans_1"/>
</dbReference>
<feature type="domain" description="Glycosyltransferase subfamily 4-like N-terminal" evidence="2">
    <location>
        <begin position="16"/>
        <end position="170"/>
    </location>
</feature>
<dbReference type="PANTHER" id="PTHR12526">
    <property type="entry name" value="GLYCOSYLTRANSFERASE"/>
    <property type="match status" value="1"/>
</dbReference>
<feature type="domain" description="Glycosyl transferase family 1" evidence="1">
    <location>
        <begin position="180"/>
        <end position="324"/>
    </location>
</feature>
<dbReference type="PANTHER" id="PTHR12526:SF638">
    <property type="entry name" value="SPORE COAT PROTEIN SA"/>
    <property type="match status" value="1"/>
</dbReference>
<dbReference type="Pfam" id="PF00534">
    <property type="entry name" value="Glycos_transf_1"/>
    <property type="match status" value="1"/>
</dbReference>
<dbReference type="Pfam" id="PF13439">
    <property type="entry name" value="Glyco_transf_4"/>
    <property type="match status" value="1"/>
</dbReference>
<gene>
    <name evidence="3" type="ORF">LVJ82_09920</name>
</gene>
<evidence type="ECO:0000259" key="2">
    <source>
        <dbReference type="Pfam" id="PF13439"/>
    </source>
</evidence>
<name>A0ABY4DZ63_9NEIS</name>
<accession>A0ABY4DZ63</accession>
<dbReference type="InterPro" id="IPR028098">
    <property type="entry name" value="Glyco_trans_4-like_N"/>
</dbReference>
<sequence length="348" mass="38225">MSRLRFAFIAKNLSGGGAEKVLLETASLLQTQGHQVLVLTLGNAVEHMVPKNVVVQTLNVVNGVTKALNRQAWVNQWQASRMQQALDVFQADVVISCNAEYVSRYVQHAHLYHWVHGVITGSKPRVMADLQQIYQGASLVCVAEAIRTDIQQLGIQTKRCEVIYNPFDVAKIQRLAQAYVPKLAPPFLLHVGSFNPRKRHDRLLRAYKQSGVSTPLVLMGQGDYQAQIEAQIAELGLQQQVILHPFEANPYPYIQAASALLLSSDQEGLPTVLIEALICGTPIVSVDCPSGPAEILTDDLRPFLVPMQDEAALAQAIAQVLAAPPSIGVQHYQRFATESVLPLFEDLA</sequence>
<evidence type="ECO:0000313" key="4">
    <source>
        <dbReference type="Proteomes" id="UP000832011"/>
    </source>
</evidence>
<dbReference type="CDD" id="cd03811">
    <property type="entry name" value="GT4_GT28_WabH-like"/>
    <property type="match status" value="1"/>
</dbReference>
<dbReference type="RefSeq" id="WP_058356750.1">
    <property type="nucleotide sequence ID" value="NZ_CABKVG010000009.1"/>
</dbReference>